<dbReference type="SMART" id="SM00530">
    <property type="entry name" value="HTH_XRE"/>
    <property type="match status" value="1"/>
</dbReference>
<evidence type="ECO:0000313" key="2">
    <source>
        <dbReference type="EMBL" id="DAD81182.1"/>
    </source>
</evidence>
<reference evidence="2" key="1">
    <citation type="journal article" date="2021" name="Proc. Natl. Acad. Sci. U.S.A.">
        <title>A Catalog of Tens of Thousands of Viruses from Human Metagenomes Reveals Hidden Associations with Chronic Diseases.</title>
        <authorList>
            <person name="Tisza M.J."/>
            <person name="Buck C.B."/>
        </authorList>
    </citation>
    <scope>NUCLEOTIDE SEQUENCE</scope>
    <source>
        <strain evidence="2">CtrsQ3</strain>
    </source>
</reference>
<sequence length="177" mass="19841">MSRPKGEIKGLRCKRLKEIIEREGVKQNQLSEETGISQQSISAMVQGKANVTETTAEIIVKRFPEYSIEWLLGFSDYKNNAEKFRAVISQAQHEGDLLLTGLSAFAQLANYQIDVTSPMKEIDTVEAALKMIVGGYTISHDGVSIKLSLEEMNAFENEVCDFVELQLKHLFKRKGGQ</sequence>
<feature type="domain" description="HTH cro/C1-type" evidence="1">
    <location>
        <begin position="16"/>
        <end position="71"/>
    </location>
</feature>
<name>A0A8S5MG05_9VIRU</name>
<dbReference type="InterPro" id="IPR010982">
    <property type="entry name" value="Lambda_DNA-bd_dom_sf"/>
</dbReference>
<proteinExistence type="predicted"/>
<dbReference type="CDD" id="cd00093">
    <property type="entry name" value="HTH_XRE"/>
    <property type="match status" value="1"/>
</dbReference>
<evidence type="ECO:0000259" key="1">
    <source>
        <dbReference type="PROSITE" id="PS50943"/>
    </source>
</evidence>
<dbReference type="PROSITE" id="PS50943">
    <property type="entry name" value="HTH_CROC1"/>
    <property type="match status" value="1"/>
</dbReference>
<dbReference type="Pfam" id="PF01381">
    <property type="entry name" value="HTH_3"/>
    <property type="match status" value="1"/>
</dbReference>
<dbReference type="InterPro" id="IPR001387">
    <property type="entry name" value="Cro/C1-type_HTH"/>
</dbReference>
<dbReference type="EMBL" id="BK014897">
    <property type="protein sequence ID" value="DAD81182.1"/>
    <property type="molecule type" value="Genomic_DNA"/>
</dbReference>
<dbReference type="GO" id="GO:0003677">
    <property type="term" value="F:DNA binding"/>
    <property type="evidence" value="ECO:0007669"/>
    <property type="project" value="InterPro"/>
</dbReference>
<protein>
    <submittedName>
        <fullName evidence="2">Helix-turn-helix domain protein</fullName>
    </submittedName>
</protein>
<dbReference type="Gene3D" id="1.10.260.40">
    <property type="entry name" value="lambda repressor-like DNA-binding domains"/>
    <property type="match status" value="1"/>
</dbReference>
<organism evidence="2">
    <name type="scientific">Phage sp. ctrsQ3</name>
    <dbReference type="NCBI Taxonomy" id="2826752"/>
    <lineage>
        <taxon>Viruses</taxon>
    </lineage>
</organism>
<accession>A0A8S5MG05</accession>
<dbReference type="SUPFAM" id="SSF47413">
    <property type="entry name" value="lambda repressor-like DNA-binding domains"/>
    <property type="match status" value="1"/>
</dbReference>